<dbReference type="Pfam" id="PF12776">
    <property type="entry name" value="Myb_DNA-bind_3"/>
    <property type="match status" value="1"/>
</dbReference>
<dbReference type="eggNOG" id="KOG4585">
    <property type="taxonomic scope" value="Eukaryota"/>
</dbReference>
<proteinExistence type="predicted"/>
<keyword evidence="2" id="KW-0732">Signal</keyword>
<dbReference type="HOGENOM" id="CLU_568153_0_0_1"/>
<dbReference type="PANTHER" id="PTHR31704:SF54">
    <property type="entry name" value="MYB_SANT-LIKE DOMAIN-CONTAINING PROTEIN"/>
    <property type="match status" value="1"/>
</dbReference>
<feature type="signal peptide" evidence="2">
    <location>
        <begin position="1"/>
        <end position="27"/>
    </location>
</feature>
<sequence length="481" mass="54351">SHLSRLSSLSLSLSLSFPSLTISQASALSLSLHHLSRLSHTSLHHLSRSLISISHTSLHLSRSLVSISHALALLKASALSLSLHHLSRLSHTSLHHLSRSLISISHTSLHLSRSLVSISHALALLKASALSLSLHHLSRLSHTSLHHLSRSLISISHTSLHLSRSLFSISHALALLKASALSLSLHHLSRLSHTSLHHLSRSLISISHTSLHLSRSLVSISHALALLKFGHLGLYYLFRFGHKSQQDKTRRMADDKWTDEEVRYFFALYADEKKKGNRPRSGMNLAGREFIVNKFEEKFGKRWIWDRFKNKVDISRKAYVKFKKLTHNRTGLVYDSLGRLEMSDAWWDQRIAEWQDARKYKTKVPPNMDVFEAEFGAVTVTGAEGWCAQQGEASLDSRVDAEKDDESDSVDTEMPAPREGTKDPWPQIYFTCRHGLKRRRQVSRVTMLHISHGIKRLSQCTFGPSPTRTRNQVCKGAHYYP</sequence>
<dbReference type="InterPro" id="IPR024752">
    <property type="entry name" value="Myb/SANT-like_dom"/>
</dbReference>
<name>A0A0D3E1H8_BRAOL</name>
<feature type="region of interest" description="Disordered" evidence="1">
    <location>
        <begin position="392"/>
        <end position="422"/>
    </location>
</feature>
<dbReference type="EnsemblPlants" id="Bo9g013810.1">
    <property type="protein sequence ID" value="Bo9g013810.1"/>
    <property type="gene ID" value="Bo9g013810"/>
</dbReference>
<evidence type="ECO:0000256" key="1">
    <source>
        <dbReference type="SAM" id="MobiDB-lite"/>
    </source>
</evidence>
<dbReference type="AlphaFoldDB" id="A0A0D3E1H8"/>
<dbReference type="PANTHER" id="PTHR31704">
    <property type="entry name" value="MYB/SANT-LIKE DNA-BINDING DOMAIN PROTEIN-RELATED"/>
    <property type="match status" value="1"/>
</dbReference>
<organism evidence="4 5">
    <name type="scientific">Brassica oleracea var. oleracea</name>
    <dbReference type="NCBI Taxonomy" id="109376"/>
    <lineage>
        <taxon>Eukaryota</taxon>
        <taxon>Viridiplantae</taxon>
        <taxon>Streptophyta</taxon>
        <taxon>Embryophyta</taxon>
        <taxon>Tracheophyta</taxon>
        <taxon>Spermatophyta</taxon>
        <taxon>Magnoliopsida</taxon>
        <taxon>eudicotyledons</taxon>
        <taxon>Gunneridae</taxon>
        <taxon>Pentapetalae</taxon>
        <taxon>rosids</taxon>
        <taxon>malvids</taxon>
        <taxon>Brassicales</taxon>
        <taxon>Brassicaceae</taxon>
        <taxon>Brassiceae</taxon>
        <taxon>Brassica</taxon>
    </lineage>
</organism>
<evidence type="ECO:0000313" key="4">
    <source>
        <dbReference type="EnsemblPlants" id="Bo9g013810.1"/>
    </source>
</evidence>
<accession>A0A0D3E1H8</accession>
<feature type="domain" description="Myb/SANT-like" evidence="3">
    <location>
        <begin position="256"/>
        <end position="349"/>
    </location>
</feature>
<evidence type="ECO:0000313" key="5">
    <source>
        <dbReference type="Proteomes" id="UP000032141"/>
    </source>
</evidence>
<feature type="chain" id="PRO_5002260189" description="Myb/SANT-like domain-containing protein" evidence="2">
    <location>
        <begin position="28"/>
        <end position="481"/>
    </location>
</feature>
<dbReference type="Proteomes" id="UP000032141">
    <property type="component" value="Chromosome C9"/>
</dbReference>
<reference evidence="4 5" key="1">
    <citation type="journal article" date="2014" name="Genome Biol.">
        <title>Transcriptome and methylome profiling reveals relics of genome dominance in the mesopolyploid Brassica oleracea.</title>
        <authorList>
            <person name="Parkin I.A."/>
            <person name="Koh C."/>
            <person name="Tang H."/>
            <person name="Robinson S.J."/>
            <person name="Kagale S."/>
            <person name="Clarke W.E."/>
            <person name="Town C.D."/>
            <person name="Nixon J."/>
            <person name="Krishnakumar V."/>
            <person name="Bidwell S.L."/>
            <person name="Denoeud F."/>
            <person name="Belcram H."/>
            <person name="Links M.G."/>
            <person name="Just J."/>
            <person name="Clarke C."/>
            <person name="Bender T."/>
            <person name="Huebert T."/>
            <person name="Mason A.S."/>
            <person name="Pires J.C."/>
            <person name="Barker G."/>
            <person name="Moore J."/>
            <person name="Walley P.G."/>
            <person name="Manoli S."/>
            <person name="Batley J."/>
            <person name="Edwards D."/>
            <person name="Nelson M.N."/>
            <person name="Wang X."/>
            <person name="Paterson A.H."/>
            <person name="King G."/>
            <person name="Bancroft I."/>
            <person name="Chalhoub B."/>
            <person name="Sharpe A.G."/>
        </authorList>
    </citation>
    <scope>NUCLEOTIDE SEQUENCE</scope>
    <source>
        <strain evidence="4 5">cv. TO1000</strain>
    </source>
</reference>
<evidence type="ECO:0000259" key="3">
    <source>
        <dbReference type="Pfam" id="PF12776"/>
    </source>
</evidence>
<keyword evidence="5" id="KW-1185">Reference proteome</keyword>
<feature type="compositionally biased region" description="Acidic residues" evidence="1">
    <location>
        <begin position="402"/>
        <end position="411"/>
    </location>
</feature>
<evidence type="ECO:0000256" key="2">
    <source>
        <dbReference type="SAM" id="SignalP"/>
    </source>
</evidence>
<protein>
    <recommendedName>
        <fullName evidence="3">Myb/SANT-like domain-containing protein</fullName>
    </recommendedName>
</protein>
<dbReference type="Gramene" id="Bo9g013810.1">
    <property type="protein sequence ID" value="Bo9g013810.1"/>
    <property type="gene ID" value="Bo9g013810"/>
</dbReference>
<reference evidence="4" key="2">
    <citation type="submission" date="2015-03" db="UniProtKB">
        <authorList>
            <consortium name="EnsemblPlants"/>
        </authorList>
    </citation>
    <scope>IDENTIFICATION</scope>
</reference>